<feature type="transmembrane region" description="Helical" evidence="5">
    <location>
        <begin position="111"/>
        <end position="132"/>
    </location>
</feature>
<dbReference type="NCBIfam" id="TIGR00815">
    <property type="entry name" value="sulP"/>
    <property type="match status" value="1"/>
</dbReference>
<evidence type="ECO:0000256" key="1">
    <source>
        <dbReference type="ARBA" id="ARBA00004141"/>
    </source>
</evidence>
<organism evidence="7 8">
    <name type="scientific">Thiothrix eikelboomii</name>
    <dbReference type="NCBI Taxonomy" id="92487"/>
    <lineage>
        <taxon>Bacteria</taxon>
        <taxon>Pseudomonadati</taxon>
        <taxon>Pseudomonadota</taxon>
        <taxon>Gammaproteobacteria</taxon>
        <taxon>Thiotrichales</taxon>
        <taxon>Thiotrichaceae</taxon>
        <taxon>Thiothrix</taxon>
    </lineage>
</organism>
<evidence type="ECO:0000256" key="2">
    <source>
        <dbReference type="ARBA" id="ARBA00022692"/>
    </source>
</evidence>
<proteinExistence type="predicted"/>
<feature type="transmembrane region" description="Helical" evidence="5">
    <location>
        <begin position="59"/>
        <end position="78"/>
    </location>
</feature>
<evidence type="ECO:0000256" key="5">
    <source>
        <dbReference type="SAM" id="Phobius"/>
    </source>
</evidence>
<dbReference type="EMBL" id="FUYB01000002">
    <property type="protein sequence ID" value="SKA69862.1"/>
    <property type="molecule type" value="Genomic_DNA"/>
</dbReference>
<dbReference type="AlphaFoldDB" id="A0A1T4VXX9"/>
<feature type="transmembrane region" description="Helical" evidence="5">
    <location>
        <begin position="182"/>
        <end position="208"/>
    </location>
</feature>
<dbReference type="STRING" id="92487.SAMN02745130_00609"/>
<feature type="transmembrane region" description="Helical" evidence="5">
    <location>
        <begin position="364"/>
        <end position="384"/>
    </location>
</feature>
<dbReference type="Proteomes" id="UP000190460">
    <property type="component" value="Unassembled WGS sequence"/>
</dbReference>
<dbReference type="Pfam" id="PF00916">
    <property type="entry name" value="Sulfate_transp"/>
    <property type="match status" value="1"/>
</dbReference>
<gene>
    <name evidence="7" type="ORF">SAMN02745130_00609</name>
</gene>
<dbReference type="SUPFAM" id="SSF52091">
    <property type="entry name" value="SpoIIaa-like"/>
    <property type="match status" value="1"/>
</dbReference>
<feature type="domain" description="STAS" evidence="6">
    <location>
        <begin position="454"/>
        <end position="568"/>
    </location>
</feature>
<dbReference type="Gene3D" id="3.30.750.24">
    <property type="entry name" value="STAS domain"/>
    <property type="match status" value="1"/>
</dbReference>
<keyword evidence="4 5" id="KW-0472">Membrane</keyword>
<dbReference type="RefSeq" id="WP_078921091.1">
    <property type="nucleotide sequence ID" value="NZ_FUYB01000002.1"/>
</dbReference>
<sequence length="617" mass="66696">MSDWLATLLSSWKERFTPFMEWIGELKNPATLRADALAGLTVALVLIPQSMAYAQLAGLPAYIGLYASFLPVMIGALFGSSRQLGTGPVAIVSLMSAAAMQPYMGQGIETIVVYSAVLALMVGVFQISLGLLKLGVLVDFLSHPVVIGFTNAGALIIGSSQVPKLFGLDVKADQFEHYYEFLWGMLIALPKTQIITLLMAVIALGMLLTLRKYFPRQPSVLITVVVTTLLSWALGYQAAGGSVVGNIPQGLPSFSIPSVSMSLQTLMSLATTAMIIGLLGFVEAISIAKAMAAQTRQRLSANQELVGQGLANISSGLFSGYAVSGSFSRSAVNFAAGAVTGFSSVVTGILVAITLLFLTPLLFHLPQATLAAVIIMAVLNLLKFAPIKHAWKVERHDGIVAVVTFCATLAFAPHLDKGIFLGVVLSLGLFLYRTMSPRFVEVARHADGSMRDAERHHLKTSETVAVYRFDGDLYFANTGYLEGKLLNAIAHKPKLKVLVLDMESVDQVDSTGEEMLHKLADRLRFNGIWFYLARTKLPVYEAFQRSGLAQQIGEDRFFRERTQAVKDAKKHLDDAIDIEPLLKYASAEATQESQPLTVAKTEPDIGISNPNAKPLVI</sequence>
<feature type="transmembrane region" description="Helical" evidence="5">
    <location>
        <begin position="220"/>
        <end position="239"/>
    </location>
</feature>
<feature type="transmembrane region" description="Helical" evidence="5">
    <location>
        <begin position="396"/>
        <end position="412"/>
    </location>
</feature>
<reference evidence="7 8" key="1">
    <citation type="submission" date="2017-02" db="EMBL/GenBank/DDBJ databases">
        <authorList>
            <person name="Peterson S.W."/>
        </authorList>
    </citation>
    <scope>NUCLEOTIDE SEQUENCE [LARGE SCALE GENOMIC DNA]</scope>
    <source>
        <strain evidence="7 8">ATCC 49788</strain>
    </source>
</reference>
<dbReference type="PANTHER" id="PTHR11814">
    <property type="entry name" value="SULFATE TRANSPORTER"/>
    <property type="match status" value="1"/>
</dbReference>
<name>A0A1T4VXX9_9GAMM</name>
<feature type="transmembrane region" description="Helical" evidence="5">
    <location>
        <begin position="259"/>
        <end position="282"/>
    </location>
</feature>
<keyword evidence="3 5" id="KW-1133">Transmembrane helix</keyword>
<dbReference type="InterPro" id="IPR011547">
    <property type="entry name" value="SLC26A/SulP_dom"/>
</dbReference>
<feature type="transmembrane region" description="Helical" evidence="5">
    <location>
        <begin position="144"/>
        <end position="162"/>
    </location>
</feature>
<comment type="subcellular location">
    <subcellularLocation>
        <location evidence="1">Membrane</location>
        <topology evidence="1">Multi-pass membrane protein</topology>
    </subcellularLocation>
</comment>
<evidence type="ECO:0000313" key="7">
    <source>
        <dbReference type="EMBL" id="SKA69862.1"/>
    </source>
</evidence>
<dbReference type="InterPro" id="IPR036513">
    <property type="entry name" value="STAS_dom_sf"/>
</dbReference>
<dbReference type="PROSITE" id="PS50801">
    <property type="entry name" value="STAS"/>
    <property type="match status" value="1"/>
</dbReference>
<feature type="transmembrane region" description="Helical" evidence="5">
    <location>
        <begin position="334"/>
        <end position="358"/>
    </location>
</feature>
<keyword evidence="2 5" id="KW-0812">Transmembrane</keyword>
<dbReference type="InterPro" id="IPR002645">
    <property type="entry name" value="STAS_dom"/>
</dbReference>
<evidence type="ECO:0000259" key="6">
    <source>
        <dbReference type="PROSITE" id="PS50801"/>
    </source>
</evidence>
<dbReference type="Pfam" id="PF01740">
    <property type="entry name" value="STAS"/>
    <property type="match status" value="1"/>
</dbReference>
<accession>A0A1T4VXX9</accession>
<evidence type="ECO:0000256" key="4">
    <source>
        <dbReference type="ARBA" id="ARBA00023136"/>
    </source>
</evidence>
<keyword evidence="8" id="KW-1185">Reference proteome</keyword>
<dbReference type="CDD" id="cd07042">
    <property type="entry name" value="STAS_SulP_like_sulfate_transporter"/>
    <property type="match status" value="1"/>
</dbReference>
<evidence type="ECO:0000313" key="8">
    <source>
        <dbReference type="Proteomes" id="UP000190460"/>
    </source>
</evidence>
<dbReference type="InterPro" id="IPR001902">
    <property type="entry name" value="SLC26A/SulP_fam"/>
</dbReference>
<dbReference type="GO" id="GO:0016020">
    <property type="term" value="C:membrane"/>
    <property type="evidence" value="ECO:0007669"/>
    <property type="project" value="UniProtKB-SubCell"/>
</dbReference>
<dbReference type="GO" id="GO:0055085">
    <property type="term" value="P:transmembrane transport"/>
    <property type="evidence" value="ECO:0007669"/>
    <property type="project" value="InterPro"/>
</dbReference>
<evidence type="ECO:0000256" key="3">
    <source>
        <dbReference type="ARBA" id="ARBA00022989"/>
    </source>
</evidence>
<dbReference type="OrthoDB" id="9769739at2"/>
<protein>
    <submittedName>
        <fullName evidence="7">Sulfate permease, SulP family</fullName>
    </submittedName>
</protein>